<evidence type="ECO:0000313" key="4">
    <source>
        <dbReference type="Proteomes" id="UP000077671"/>
    </source>
</evidence>
<keyword evidence="5" id="KW-1185">Reference proteome</keyword>
<evidence type="ECO:0000256" key="1">
    <source>
        <dbReference type="SAM" id="MobiDB-lite"/>
    </source>
</evidence>
<feature type="compositionally biased region" description="Basic and acidic residues" evidence="1">
    <location>
        <begin position="530"/>
        <end position="542"/>
    </location>
</feature>
<organism evidence="3 4">
    <name type="scientific">Tilletia caries</name>
    <name type="common">wheat bunt fungus</name>
    <dbReference type="NCBI Taxonomy" id="13290"/>
    <lineage>
        <taxon>Eukaryota</taxon>
        <taxon>Fungi</taxon>
        <taxon>Dikarya</taxon>
        <taxon>Basidiomycota</taxon>
        <taxon>Ustilaginomycotina</taxon>
        <taxon>Exobasidiomycetes</taxon>
        <taxon>Tilletiales</taxon>
        <taxon>Tilletiaceae</taxon>
        <taxon>Tilletia</taxon>
    </lineage>
</organism>
<feature type="compositionally biased region" description="Low complexity" evidence="1">
    <location>
        <begin position="1044"/>
        <end position="1053"/>
    </location>
</feature>
<feature type="compositionally biased region" description="Low complexity" evidence="1">
    <location>
        <begin position="47"/>
        <end position="69"/>
    </location>
</feature>
<feature type="compositionally biased region" description="Basic residues" evidence="1">
    <location>
        <begin position="663"/>
        <end position="674"/>
    </location>
</feature>
<feature type="compositionally biased region" description="Acidic residues" evidence="1">
    <location>
        <begin position="1412"/>
        <end position="1423"/>
    </location>
</feature>
<dbReference type="EMBL" id="LWDD02000135">
    <property type="protein sequence ID" value="KAE8263520.1"/>
    <property type="molecule type" value="Genomic_DNA"/>
</dbReference>
<accession>A0A177UZH4</accession>
<feature type="compositionally biased region" description="Basic and acidic residues" evidence="1">
    <location>
        <begin position="1484"/>
        <end position="1493"/>
    </location>
</feature>
<evidence type="ECO:0000313" key="2">
    <source>
        <dbReference type="EMBL" id="CAD6940344.1"/>
    </source>
</evidence>
<feature type="region of interest" description="Disordered" evidence="1">
    <location>
        <begin position="1561"/>
        <end position="1581"/>
    </location>
</feature>
<feature type="region of interest" description="Disordered" evidence="1">
    <location>
        <begin position="275"/>
        <end position="387"/>
    </location>
</feature>
<dbReference type="Proteomes" id="UP000077671">
    <property type="component" value="Unassembled WGS sequence"/>
</dbReference>
<dbReference type="Proteomes" id="UP000836402">
    <property type="component" value="Unassembled WGS sequence"/>
</dbReference>
<feature type="region of interest" description="Disordered" evidence="1">
    <location>
        <begin position="1264"/>
        <end position="1297"/>
    </location>
</feature>
<feature type="region of interest" description="Disordered" evidence="1">
    <location>
        <begin position="834"/>
        <end position="897"/>
    </location>
</feature>
<dbReference type="EMBL" id="CAJHJG010004346">
    <property type="protein sequence ID" value="CAD6940344.1"/>
    <property type="molecule type" value="Genomic_DNA"/>
</dbReference>
<feature type="region of interest" description="Disordered" evidence="1">
    <location>
        <begin position="995"/>
        <end position="1063"/>
    </location>
</feature>
<comment type="caution">
    <text evidence="3">The sequence shown here is derived from an EMBL/GenBank/DDBJ whole genome shotgun (WGS) entry which is preliminary data.</text>
</comment>
<reference evidence="3" key="2">
    <citation type="journal article" date="2019" name="IMA Fungus">
        <title>Genome sequencing and comparison of five Tilletia species to identify candidate genes for the detection of regulated species infecting wheat.</title>
        <authorList>
            <person name="Nguyen H.D.T."/>
            <person name="Sultana T."/>
            <person name="Kesanakurti P."/>
            <person name="Hambleton S."/>
        </authorList>
    </citation>
    <scope>NUCLEOTIDE SEQUENCE</scope>
    <source>
        <strain evidence="3">DAOMC 238032</strain>
    </source>
</reference>
<feature type="compositionally biased region" description="Pro residues" evidence="1">
    <location>
        <begin position="181"/>
        <end position="190"/>
    </location>
</feature>
<feature type="region of interest" description="Disordered" evidence="1">
    <location>
        <begin position="1120"/>
        <end position="1143"/>
    </location>
</feature>
<feature type="region of interest" description="Disordered" evidence="1">
    <location>
        <begin position="1479"/>
        <end position="1498"/>
    </location>
</feature>
<proteinExistence type="predicted"/>
<feature type="compositionally biased region" description="Basic and acidic residues" evidence="1">
    <location>
        <begin position="1014"/>
        <end position="1030"/>
    </location>
</feature>
<feature type="region of interest" description="Disordered" evidence="1">
    <location>
        <begin position="660"/>
        <end position="685"/>
    </location>
</feature>
<feature type="compositionally biased region" description="Acidic residues" evidence="1">
    <location>
        <begin position="300"/>
        <end position="331"/>
    </location>
</feature>
<feature type="compositionally biased region" description="Polar residues" evidence="1">
    <location>
        <begin position="144"/>
        <end position="180"/>
    </location>
</feature>
<gene>
    <name evidence="3" type="ORF">A4X03_0g1616</name>
    <name evidence="2" type="ORF">JKIAZH3_G622</name>
</gene>
<evidence type="ECO:0000313" key="5">
    <source>
        <dbReference type="Proteomes" id="UP000836402"/>
    </source>
</evidence>
<feature type="compositionally biased region" description="Low complexity" evidence="1">
    <location>
        <begin position="82"/>
        <end position="104"/>
    </location>
</feature>
<protein>
    <submittedName>
        <fullName evidence="3">Uncharacterized protein</fullName>
    </submittedName>
</protein>
<feature type="region of interest" description="Disordered" evidence="1">
    <location>
        <begin position="1338"/>
        <end position="1366"/>
    </location>
</feature>
<sequence length="1786" mass="186630">MDANKPIGDDLFAPAMHSTTPAGAANFTHDDDDDGADSPAMTRTYHSADAGPSAGPSAPAFGGRPAPGSRLSQMSIPQFHLPPSSSSASPIQQQQQYASPSSAAYGFTRSSAKAAGYSSKPLPPPPPPDSDFNFGASGSGGPPTRSQDTSLPSSSRNTSNQPNWEITAVSSPSGMISRSPQIPPFAPTPQRPKVEIPVPSHPAEFGLPETRRGPATVVEPPSYASLPDTENLPPDFADASGAAPATGGRFPRWRGWLEKRDLERRYAAVEEAALAAAEGRPARKKSWGAGVHDADALPYDGEDDDEDDDEYDEEIDDDDDSEGGSDGDGEDREGHDQQRRRAHAYNDSTTSAGFHAESQDSRPAARSRKHPRTGPSPPLHTHHFGSRFLPHLPSQPLCAAFLDIPPKPITPILAVAAAPSMVQDPSPTAGPSGGARLWNRDAKVKEARGKTRPPQRRTAILIGTAEGLFAVELARPVRRKRRRNRDGDVQPGPNGRHSTSDGEMETPTFASARYSNVGRRAGSDTEEGQGDDRLGDENEDQRSGWNGGIRVVQVWSGLGVFQLSILRSRPTPSSIFGPDGVTNSSLSRRSGNAFMGGFGAGFSPMNAAPVQGGGDSAPSGAILLALTAPAPPSYAPCPPLTRVSPFPNALLENSAAGSGVAHHYPHHARSHSHAHGHEDGLAESYKAGVGGGGGKGLSVGMNLARNVAPGSFGTDSGGGPGRAVPTTLSSSLAAHVASLPAAAAAGINASDASASAAAAATIATLSAGGTGTPNGQVRMWNLEALRGCVAWALDSQQPCDPLDLSNRDGLGGKKPHKHARNRLSRAFKKVFGVLGDSGSPSKGPARPGLSDPGSLDAVETLAKTSAATHGKGKGREGKDRDEERKRRLGQRTASDGSVVSSTWTVIDGLDAASPTSIATPADLESESGHGAGYEGSIRSVGTYGRSFEEDRRAMSPLSPDAGGSGMFEDPAMVAQEASRRAAFRLALSSVVIPAGSGSASTAGTFPGPSLPGLEDDRNGGQGKGKERAGYDRGGTSSAGGNSGLGNSTNTPSGSGIGPVTSSSGSPKPVIFYAVHEAAPGAKGAGTWYLALATTKTITVYEARPPKNDQRTTSSFLPMSLQRGGPSTGHSWAQDGRTPAGGMGEARSWSLLRELYTPQAPKAISFAQASTTDIPLTAKEKGGGMRSDSVLQPQFSGGMAGPRGWMGADLSVLVTFGNRAVVIRLTDLNVRDFDLASNFTLPPQVWQQRTSPDLRGSALADDASNFALDPHSSVGGRGATSNSQHRRTSSSSQSQMVERQNWIGMQTVDVKIMLKQSPSPNLAQDLSAFEGGVPMAASHSAETTFGRSGGAENGRGNLDMRPTPVFTSVLSPNAASEQHAFDLGAHRSPPRPSTMQPSRSSSSTGESESTTTNEDDDSADGNNEDLDRSEVIYTATGRRAVALRDRSVHLTSGSRSDPTLTVVDRAGGPTPREAVALPKRNAALRRRDREKQGETDNPGKLVSTSIVLITKGPTTQILPLPLPADLCKPKALDVLNWSGVPNAVSAWARVVGLERERTTGAVSTADIGSRSNGRAMPPRGSGDDYGATSTIILHLSVTALAFMASKVESQRTRVRVHVSLSFPLLRDAEIELLPVLDALLPTPVPTAVRLPAHHQRTQSGGGAENGSHQPEMGIKMKMNPRAYALGVSRANDLCICADPPRVVGSNSSASDAARRRSLAEPHGRAEQEFEYLSGSLVGLPHRGGVRAASIAAVDVCRPWEMRGNGGVLGWDWRGGRDYRLFFVGAEV</sequence>
<reference evidence="2" key="3">
    <citation type="submission" date="2020-10" db="EMBL/GenBank/DDBJ databases">
        <authorList>
            <person name="Sedaghatjoo S."/>
        </authorList>
    </citation>
    <scope>NUCLEOTIDE SEQUENCE</scope>
    <source>
        <strain evidence="2">AZH3</strain>
    </source>
</reference>
<feature type="region of interest" description="Disordered" evidence="1">
    <location>
        <begin position="479"/>
        <end position="543"/>
    </location>
</feature>
<feature type="compositionally biased region" description="Low complexity" evidence="1">
    <location>
        <begin position="1392"/>
        <end position="1411"/>
    </location>
</feature>
<reference evidence="3" key="1">
    <citation type="submission" date="2016-04" db="EMBL/GenBank/DDBJ databases">
        <authorList>
            <person name="Nguyen H.D."/>
            <person name="Kesanakurti P."/>
            <person name="Cullis J."/>
            <person name="Levesque C.A."/>
            <person name="Hambleton S."/>
        </authorList>
    </citation>
    <scope>NUCLEOTIDE SEQUENCE</scope>
    <source>
        <strain evidence="3">DAOMC 238032</strain>
    </source>
</reference>
<feature type="compositionally biased region" description="Basic and acidic residues" evidence="1">
    <location>
        <begin position="873"/>
        <end position="885"/>
    </location>
</feature>
<evidence type="ECO:0000313" key="3">
    <source>
        <dbReference type="EMBL" id="KAE8263520.1"/>
    </source>
</evidence>
<feature type="region of interest" description="Disordered" evidence="1">
    <location>
        <begin position="1"/>
        <end position="254"/>
    </location>
</feature>
<feature type="region of interest" description="Disordered" evidence="1">
    <location>
        <begin position="1382"/>
        <end position="1430"/>
    </location>
</feature>
<name>A0A177UZH4_9BASI</name>